<reference evidence="3" key="1">
    <citation type="journal article" date="2019" name="Int. J. Syst. Evol. Microbiol.">
        <title>The Global Catalogue of Microorganisms (GCM) 10K type strain sequencing project: providing services to taxonomists for standard genome sequencing and annotation.</title>
        <authorList>
            <consortium name="The Broad Institute Genomics Platform"/>
            <consortium name="The Broad Institute Genome Sequencing Center for Infectious Disease"/>
            <person name="Wu L."/>
            <person name="Ma J."/>
        </authorList>
    </citation>
    <scope>NUCLEOTIDE SEQUENCE [LARGE SCALE GENOMIC DNA]</scope>
    <source>
        <strain evidence="3">CCM 8980</strain>
    </source>
</reference>
<comment type="caution">
    <text evidence="2">The sequence shown here is derived from an EMBL/GenBank/DDBJ whole genome shotgun (WGS) entry which is preliminary data.</text>
</comment>
<gene>
    <name evidence="2" type="ORF">ACFQ4P_04745</name>
</gene>
<name>A0ABW4CG86_9LACO</name>
<feature type="region of interest" description="Disordered" evidence="1">
    <location>
        <begin position="1"/>
        <end position="32"/>
    </location>
</feature>
<evidence type="ECO:0000313" key="2">
    <source>
        <dbReference type="EMBL" id="MFD1429553.1"/>
    </source>
</evidence>
<dbReference type="EMBL" id="JBHTOC010000006">
    <property type="protein sequence ID" value="MFD1429553.1"/>
    <property type="molecule type" value="Genomic_DNA"/>
</dbReference>
<organism evidence="2 3">
    <name type="scientific">Lacticaseibacillus mingshuiensis</name>
    <dbReference type="NCBI Taxonomy" id="2799574"/>
    <lineage>
        <taxon>Bacteria</taxon>
        <taxon>Bacillati</taxon>
        <taxon>Bacillota</taxon>
        <taxon>Bacilli</taxon>
        <taxon>Lactobacillales</taxon>
        <taxon>Lactobacillaceae</taxon>
        <taxon>Lacticaseibacillus</taxon>
    </lineage>
</organism>
<protein>
    <submittedName>
        <fullName evidence="2">Uncharacterized protein</fullName>
    </submittedName>
</protein>
<sequence>MALAHNGLSAHKKNGHFCPLDENGKSRSQLPKQNDLPVKLSIFVATEYKRFAMMSHGL</sequence>
<dbReference type="Proteomes" id="UP001597196">
    <property type="component" value="Unassembled WGS sequence"/>
</dbReference>
<evidence type="ECO:0000313" key="3">
    <source>
        <dbReference type="Proteomes" id="UP001597196"/>
    </source>
</evidence>
<proteinExistence type="predicted"/>
<evidence type="ECO:0000256" key="1">
    <source>
        <dbReference type="SAM" id="MobiDB-lite"/>
    </source>
</evidence>
<keyword evidence="3" id="KW-1185">Reference proteome</keyword>
<accession>A0ABW4CG86</accession>